<comment type="caution">
    <text evidence="2">The sequence shown here is derived from an EMBL/GenBank/DDBJ whole genome shotgun (WGS) entry which is preliminary data.</text>
</comment>
<evidence type="ECO:0000313" key="2">
    <source>
        <dbReference type="EMBL" id="KAL1876581.1"/>
    </source>
</evidence>
<feature type="compositionally biased region" description="Basic and acidic residues" evidence="1">
    <location>
        <begin position="255"/>
        <end position="268"/>
    </location>
</feature>
<dbReference type="PANTHER" id="PTHR39606">
    <property type="entry name" value="SURFACE PROTEIN, PUTATIVE-RELATED"/>
    <property type="match status" value="1"/>
</dbReference>
<gene>
    <name evidence="2" type="ORF">VTK73DRAFT_9245</name>
</gene>
<sequence length="286" mass="28628">MSSIVNKVKDALQPDKHHGNEAREGEYGPHGSRVANAADPRVDSDRDNRAHHGHGGTQTGTGGYGGGYGAGSEFGSGAGGGTYGGSTTSGYGSGGGTAGYGGGTNTGSAREGEYGPHGSRTANTLEPRVDSDRDNRAQHHHGHSAGGGVPAAGGLGSTGYGGTAGAGYGSGYDAGYGAGGGQNIGGTGGGYGAGSGPGPARNTAGPHGSDTMNKLDPRVDSDQDNRWAPGGNRTYQSGRDPTDAAQVPPSVMRQYKGDPTIEHDDHTHDRARRNSTVSHQDAFRGV</sequence>
<accession>A0ABR3XLH1</accession>
<organism evidence="2 3">
    <name type="scientific">Phialemonium thermophilum</name>
    <dbReference type="NCBI Taxonomy" id="223376"/>
    <lineage>
        <taxon>Eukaryota</taxon>
        <taxon>Fungi</taxon>
        <taxon>Dikarya</taxon>
        <taxon>Ascomycota</taxon>
        <taxon>Pezizomycotina</taxon>
        <taxon>Sordariomycetes</taxon>
        <taxon>Sordariomycetidae</taxon>
        <taxon>Cephalothecales</taxon>
        <taxon>Cephalothecaceae</taxon>
        <taxon>Phialemonium</taxon>
    </lineage>
</organism>
<evidence type="ECO:0000256" key="1">
    <source>
        <dbReference type="SAM" id="MobiDB-lite"/>
    </source>
</evidence>
<feature type="region of interest" description="Disordered" evidence="1">
    <location>
        <begin position="1"/>
        <end position="286"/>
    </location>
</feature>
<proteinExistence type="predicted"/>
<reference evidence="2 3" key="1">
    <citation type="journal article" date="2024" name="Commun. Biol.">
        <title>Comparative genomic analysis of thermophilic fungi reveals convergent evolutionary adaptations and gene losses.</title>
        <authorList>
            <person name="Steindorff A.S."/>
            <person name="Aguilar-Pontes M.V."/>
            <person name="Robinson A.J."/>
            <person name="Andreopoulos B."/>
            <person name="LaButti K."/>
            <person name="Kuo A."/>
            <person name="Mondo S."/>
            <person name="Riley R."/>
            <person name="Otillar R."/>
            <person name="Haridas S."/>
            <person name="Lipzen A."/>
            <person name="Grimwood J."/>
            <person name="Schmutz J."/>
            <person name="Clum A."/>
            <person name="Reid I.D."/>
            <person name="Moisan M.C."/>
            <person name="Butler G."/>
            <person name="Nguyen T.T.M."/>
            <person name="Dewar K."/>
            <person name="Conant G."/>
            <person name="Drula E."/>
            <person name="Henrissat B."/>
            <person name="Hansel C."/>
            <person name="Singer S."/>
            <person name="Hutchinson M.I."/>
            <person name="de Vries R.P."/>
            <person name="Natvig D.O."/>
            <person name="Powell A.J."/>
            <person name="Tsang A."/>
            <person name="Grigoriev I.V."/>
        </authorList>
    </citation>
    <scope>NUCLEOTIDE SEQUENCE [LARGE SCALE GENOMIC DNA]</scope>
    <source>
        <strain evidence="2 3">ATCC 24622</strain>
    </source>
</reference>
<keyword evidence="3" id="KW-1185">Reference proteome</keyword>
<protein>
    <recommendedName>
        <fullName evidence="4">Cell surface protein</fullName>
    </recommendedName>
</protein>
<feature type="compositionally biased region" description="Gly residues" evidence="1">
    <location>
        <begin position="55"/>
        <end position="84"/>
    </location>
</feature>
<name>A0ABR3XLH1_9PEZI</name>
<feature type="compositionally biased region" description="Basic and acidic residues" evidence="1">
    <location>
        <begin position="40"/>
        <end position="50"/>
    </location>
</feature>
<feature type="compositionally biased region" description="Basic and acidic residues" evidence="1">
    <location>
        <begin position="7"/>
        <end position="27"/>
    </location>
</feature>
<evidence type="ECO:0008006" key="4">
    <source>
        <dbReference type="Google" id="ProtNLM"/>
    </source>
</evidence>
<dbReference type="PANTHER" id="PTHR39606:SF1">
    <property type="entry name" value="CELL SURFACE PROTEIN"/>
    <property type="match status" value="1"/>
</dbReference>
<dbReference type="Proteomes" id="UP001586593">
    <property type="component" value="Unassembled WGS sequence"/>
</dbReference>
<evidence type="ECO:0000313" key="3">
    <source>
        <dbReference type="Proteomes" id="UP001586593"/>
    </source>
</evidence>
<dbReference type="EMBL" id="JAZHXJ010000075">
    <property type="protein sequence ID" value="KAL1876581.1"/>
    <property type="molecule type" value="Genomic_DNA"/>
</dbReference>
<feature type="compositionally biased region" description="Basic and acidic residues" evidence="1">
    <location>
        <begin position="127"/>
        <end position="137"/>
    </location>
</feature>
<feature type="compositionally biased region" description="Gly residues" evidence="1">
    <location>
        <begin position="144"/>
        <end position="197"/>
    </location>
</feature>
<feature type="compositionally biased region" description="Gly residues" evidence="1">
    <location>
        <begin position="91"/>
        <end position="105"/>
    </location>
</feature>
<feature type="compositionally biased region" description="Basic and acidic residues" evidence="1">
    <location>
        <begin position="213"/>
        <end position="225"/>
    </location>
</feature>